<accession>A0A7I8VT55</accession>
<dbReference type="Proteomes" id="UP000549394">
    <property type="component" value="Unassembled WGS sequence"/>
</dbReference>
<keyword evidence="2 9" id="KW-0813">Transport</keyword>
<dbReference type="Pfam" id="PF03878">
    <property type="entry name" value="YIF1"/>
    <property type="match status" value="1"/>
</dbReference>
<gene>
    <name evidence="11" type="ORF">DGYR_LOCUS7214</name>
</gene>
<keyword evidence="7 9" id="KW-0333">Golgi apparatus</keyword>
<dbReference type="GO" id="GO:0005793">
    <property type="term" value="C:endoplasmic reticulum-Golgi intermediate compartment"/>
    <property type="evidence" value="ECO:0007669"/>
    <property type="project" value="UniProtKB-UniRule"/>
</dbReference>
<keyword evidence="5 9" id="KW-0653">Protein transport</keyword>
<comment type="similarity">
    <text evidence="1 9">Belongs to the YIF1 family.</text>
</comment>
<evidence type="ECO:0000256" key="7">
    <source>
        <dbReference type="ARBA" id="ARBA00023034"/>
    </source>
</evidence>
<dbReference type="OrthoDB" id="337750at2759"/>
<protein>
    <recommendedName>
        <fullName evidence="9">Protein YIF1</fullName>
    </recommendedName>
</protein>
<feature type="transmembrane region" description="Helical" evidence="9">
    <location>
        <begin position="189"/>
        <end position="208"/>
    </location>
</feature>
<dbReference type="GO" id="GO:0006888">
    <property type="term" value="P:endoplasmic reticulum to Golgi vesicle-mediated transport"/>
    <property type="evidence" value="ECO:0007669"/>
    <property type="project" value="UniProtKB-UniRule"/>
</dbReference>
<evidence type="ECO:0000256" key="6">
    <source>
        <dbReference type="ARBA" id="ARBA00022989"/>
    </source>
</evidence>
<evidence type="ECO:0000256" key="2">
    <source>
        <dbReference type="ARBA" id="ARBA00022448"/>
    </source>
</evidence>
<organism evidence="11 12">
    <name type="scientific">Dimorphilus gyrociliatus</name>
    <dbReference type="NCBI Taxonomy" id="2664684"/>
    <lineage>
        <taxon>Eukaryota</taxon>
        <taxon>Metazoa</taxon>
        <taxon>Spiralia</taxon>
        <taxon>Lophotrochozoa</taxon>
        <taxon>Annelida</taxon>
        <taxon>Polychaeta</taxon>
        <taxon>Polychaeta incertae sedis</taxon>
        <taxon>Dinophilidae</taxon>
        <taxon>Dimorphilus</taxon>
    </lineage>
</organism>
<feature type="transmembrane region" description="Helical" evidence="9">
    <location>
        <begin position="311"/>
        <end position="329"/>
    </location>
</feature>
<proteinExistence type="inferred from homology"/>
<dbReference type="PANTHER" id="PTHR14083:SF0">
    <property type="entry name" value="YIP1D-INTERACTING FACTOR 1, ISOFORM C"/>
    <property type="match status" value="1"/>
</dbReference>
<dbReference type="GO" id="GO:0030134">
    <property type="term" value="C:COPII-coated ER to Golgi transport vesicle"/>
    <property type="evidence" value="ECO:0007669"/>
    <property type="project" value="TreeGrafter"/>
</dbReference>
<sequence length="334" mass="38146">MQLSGQRQRKQVPNHGSFQDPNIMDTSAPPQMSNYGNMCNPYPTPPPQQQPQHYQQPSGNSFYNQEETYNMNVQEDMSMIYPSQQQQSQQQVFPGQQFVSDPVVANVAMQYGSQLADQGKQYVHGQLEKYFVLGKLQYYFAVDTAYVLKKLGLLIFPFAHKDWLRKTSQNEKGEETKAPPRLDVNAPDLYIPTMAFVTYILLAGFALGTKNKFTPEDLGVTASTAVVWLSIEILLLLFITYLLHVSTRLSYLDLFSYCGYKYFGMLVVIIFGLLLDSTGYYGALLYTGTTLVFFLVRALKFDISGRERRSSLYVLFVIALSQPVFTWWLTRHLV</sequence>
<keyword evidence="3 9" id="KW-0812">Transmembrane</keyword>
<evidence type="ECO:0000256" key="5">
    <source>
        <dbReference type="ARBA" id="ARBA00022927"/>
    </source>
</evidence>
<evidence type="ECO:0000256" key="1">
    <source>
        <dbReference type="ARBA" id="ARBA00009727"/>
    </source>
</evidence>
<dbReference type="GO" id="GO:0000139">
    <property type="term" value="C:Golgi membrane"/>
    <property type="evidence" value="ECO:0007669"/>
    <property type="project" value="UniProtKB-SubCell"/>
</dbReference>
<keyword evidence="4 9" id="KW-0256">Endoplasmic reticulum</keyword>
<keyword evidence="12" id="KW-1185">Reference proteome</keyword>
<evidence type="ECO:0000256" key="4">
    <source>
        <dbReference type="ARBA" id="ARBA00022824"/>
    </source>
</evidence>
<dbReference type="GO" id="GO:0015031">
    <property type="term" value="P:protein transport"/>
    <property type="evidence" value="ECO:0007669"/>
    <property type="project" value="UniProtKB-KW"/>
</dbReference>
<feature type="compositionally biased region" description="Polar residues" evidence="10">
    <location>
        <begin position="14"/>
        <end position="37"/>
    </location>
</feature>
<name>A0A7I8VT55_9ANNE</name>
<evidence type="ECO:0000256" key="9">
    <source>
        <dbReference type="RuleBase" id="RU368073"/>
    </source>
</evidence>
<keyword evidence="8 9" id="KW-0472">Membrane</keyword>
<reference evidence="11 12" key="1">
    <citation type="submission" date="2020-08" db="EMBL/GenBank/DDBJ databases">
        <authorList>
            <person name="Hejnol A."/>
        </authorList>
    </citation>
    <scope>NUCLEOTIDE SEQUENCE [LARGE SCALE GENOMIC DNA]</scope>
</reference>
<evidence type="ECO:0000256" key="8">
    <source>
        <dbReference type="ARBA" id="ARBA00023136"/>
    </source>
</evidence>
<dbReference type="PANTHER" id="PTHR14083">
    <property type="entry name" value="YIP1 INTERACTING FACTOR HOMOLOG YIF1 PROTEIN"/>
    <property type="match status" value="1"/>
</dbReference>
<evidence type="ECO:0000313" key="11">
    <source>
        <dbReference type="EMBL" id="CAD5118906.1"/>
    </source>
</evidence>
<feature type="region of interest" description="Disordered" evidence="10">
    <location>
        <begin position="1"/>
        <end position="63"/>
    </location>
</feature>
<feature type="transmembrane region" description="Helical" evidence="9">
    <location>
        <begin position="280"/>
        <end position="299"/>
    </location>
</feature>
<comment type="function">
    <text evidence="9">Has a role in transport between endoplasmic reticulum and Golgi.</text>
</comment>
<comment type="subcellular location">
    <subcellularLocation>
        <location evidence="9">Endoplasmic reticulum membrane</location>
        <topology evidence="9">Multi-pass membrane protein</topology>
    </subcellularLocation>
    <subcellularLocation>
        <location evidence="9">Golgi apparatus membrane</location>
        <topology evidence="9">Multi-pass membrane protein</topology>
    </subcellularLocation>
</comment>
<feature type="transmembrane region" description="Helical" evidence="9">
    <location>
        <begin position="254"/>
        <end position="274"/>
    </location>
</feature>
<evidence type="ECO:0000256" key="3">
    <source>
        <dbReference type="ARBA" id="ARBA00022692"/>
    </source>
</evidence>
<dbReference type="EMBL" id="CAJFCJ010000009">
    <property type="protein sequence ID" value="CAD5118906.1"/>
    <property type="molecule type" value="Genomic_DNA"/>
</dbReference>
<evidence type="ECO:0000256" key="10">
    <source>
        <dbReference type="SAM" id="MobiDB-lite"/>
    </source>
</evidence>
<evidence type="ECO:0000313" key="12">
    <source>
        <dbReference type="Proteomes" id="UP000549394"/>
    </source>
</evidence>
<dbReference type="GO" id="GO:0005789">
    <property type="term" value="C:endoplasmic reticulum membrane"/>
    <property type="evidence" value="ECO:0007669"/>
    <property type="project" value="UniProtKB-SubCell"/>
</dbReference>
<dbReference type="AlphaFoldDB" id="A0A7I8VT55"/>
<feature type="transmembrane region" description="Helical" evidence="9">
    <location>
        <begin position="220"/>
        <end position="242"/>
    </location>
</feature>
<comment type="caution">
    <text evidence="11">The sequence shown here is derived from an EMBL/GenBank/DDBJ whole genome shotgun (WGS) entry which is preliminary data.</text>
</comment>
<keyword evidence="6 9" id="KW-1133">Transmembrane helix</keyword>
<dbReference type="InterPro" id="IPR005578">
    <property type="entry name" value="Yif1_fam"/>
</dbReference>